<dbReference type="InterPro" id="IPR027417">
    <property type="entry name" value="P-loop_NTPase"/>
</dbReference>
<feature type="domain" description="ATPase dynein-related AAA" evidence="1">
    <location>
        <begin position="258"/>
        <end position="371"/>
    </location>
</feature>
<dbReference type="InterPro" id="IPR011704">
    <property type="entry name" value="ATPase_dyneun-rel_AAA"/>
</dbReference>
<dbReference type="PANTHER" id="PTHR37291">
    <property type="entry name" value="5-METHYLCYTOSINE-SPECIFIC RESTRICTION ENZYME B"/>
    <property type="match status" value="1"/>
</dbReference>
<gene>
    <name evidence="2" type="ORF">HMPREF3185_00454</name>
</gene>
<comment type="caution">
    <text evidence="2">The sequence shown here is derived from an EMBL/GenBank/DDBJ whole genome shotgun (WGS) entry which is preliminary data.</text>
</comment>
<dbReference type="AlphaFoldDB" id="A0A134BCM6"/>
<dbReference type="PATRIC" id="fig|322095.3.peg.449"/>
<sequence>MNKQGFSDYLKENVAKSTRSNYLRYIQVDKHITRIKGLTNFNIFSITSVAELDDIIELLKSDPTYLEEDKKRGQHSICALNKYREYLCTLPQNAGTATISSMNIQSPIPPLQIIYFGAPGSGKSHKVAEDLAGISRENIFRTTFHPDYDYASFVGCYKPIVSSPSRQDLSFEELKSHIQEEVDKNPEHTISKFTIKYYRSIQKLRETPQREELRAEIQKCLQRDNDGKAQHTYMNQAIALGEYLEKEGLWHDDSTITYAFTPQVFTNAYVRAWEHPNEKVYLVIEEINRGNCAQIFGDLFQLLDRKDDGTSEYPIHADKDLASYLQDTLSGNAKQGIAEGKLCLPSNLHIIATMNTSDQSLFPMDSAFKRRWDWEYVPINYKEAKSSGFKITIGKKSYLWIKFLEHINGKVWDLTKSEDKQMGNFFIKGNITEEVFKSKVMAYLWHEICKDEYGATNYFFCTEKGNKFSFNQLYNKDSSPSATELLQGFMTYLGVSAIGEESAGEGDE</sequence>
<dbReference type="Gene3D" id="3.40.50.300">
    <property type="entry name" value="P-loop containing nucleotide triphosphate hydrolases"/>
    <property type="match status" value="1"/>
</dbReference>
<name>A0A134BCM6_9PORP</name>
<reference evidence="3" key="1">
    <citation type="submission" date="2016-01" db="EMBL/GenBank/DDBJ databases">
        <authorList>
            <person name="Mitreva M."/>
            <person name="Pepin K.H."/>
            <person name="Mihindukulasuriya K.A."/>
            <person name="Fulton R."/>
            <person name="Fronick C."/>
            <person name="O'Laughlin M."/>
            <person name="Miner T."/>
            <person name="Herter B."/>
            <person name="Rosa B.A."/>
            <person name="Cordes M."/>
            <person name="Tomlinson C."/>
            <person name="Wollam A."/>
            <person name="Palsikar V.B."/>
            <person name="Mardis E.R."/>
            <person name="Wilson R.K."/>
        </authorList>
    </citation>
    <scope>NUCLEOTIDE SEQUENCE [LARGE SCALE GENOMIC DNA]</scope>
    <source>
        <strain evidence="3">KA00683</strain>
    </source>
</reference>
<organism evidence="2 3">
    <name type="scientific">Porphyromonas somerae</name>
    <dbReference type="NCBI Taxonomy" id="322095"/>
    <lineage>
        <taxon>Bacteria</taxon>
        <taxon>Pseudomonadati</taxon>
        <taxon>Bacteroidota</taxon>
        <taxon>Bacteroidia</taxon>
        <taxon>Bacteroidales</taxon>
        <taxon>Porphyromonadaceae</taxon>
        <taxon>Porphyromonas</taxon>
    </lineage>
</organism>
<dbReference type="GO" id="GO:0016887">
    <property type="term" value="F:ATP hydrolysis activity"/>
    <property type="evidence" value="ECO:0007669"/>
    <property type="project" value="InterPro"/>
</dbReference>
<keyword evidence="3" id="KW-1185">Reference proteome</keyword>
<dbReference type="EMBL" id="LSDK01000030">
    <property type="protein sequence ID" value="KXB77697.1"/>
    <property type="molecule type" value="Genomic_DNA"/>
</dbReference>
<evidence type="ECO:0000313" key="2">
    <source>
        <dbReference type="EMBL" id="KXB77697.1"/>
    </source>
</evidence>
<dbReference type="Pfam" id="PF07728">
    <property type="entry name" value="AAA_5"/>
    <property type="match status" value="1"/>
</dbReference>
<dbReference type="RefSeq" id="WP_060934968.1">
    <property type="nucleotide sequence ID" value="NZ_KQ960419.1"/>
</dbReference>
<proteinExistence type="predicted"/>
<dbReference type="STRING" id="322095.HMPREF3185_00454"/>
<evidence type="ECO:0000313" key="3">
    <source>
        <dbReference type="Proteomes" id="UP000070224"/>
    </source>
</evidence>
<dbReference type="PANTHER" id="PTHR37291:SF1">
    <property type="entry name" value="TYPE IV METHYL-DIRECTED RESTRICTION ENZYME ECOKMCRB SUBUNIT"/>
    <property type="match status" value="1"/>
</dbReference>
<evidence type="ECO:0000259" key="1">
    <source>
        <dbReference type="Pfam" id="PF07728"/>
    </source>
</evidence>
<dbReference type="GO" id="GO:0005524">
    <property type="term" value="F:ATP binding"/>
    <property type="evidence" value="ECO:0007669"/>
    <property type="project" value="InterPro"/>
</dbReference>
<dbReference type="SUPFAM" id="SSF52540">
    <property type="entry name" value="P-loop containing nucleoside triphosphate hydrolases"/>
    <property type="match status" value="1"/>
</dbReference>
<dbReference type="InterPro" id="IPR052934">
    <property type="entry name" value="Methyl-DNA_Rec/Restrict_Enz"/>
</dbReference>
<dbReference type="Proteomes" id="UP000070224">
    <property type="component" value="Unassembled WGS sequence"/>
</dbReference>
<protein>
    <recommendedName>
        <fullName evidence="1">ATPase dynein-related AAA domain-containing protein</fullName>
    </recommendedName>
</protein>
<accession>A0A134BCM6</accession>